<dbReference type="CDD" id="cd11615">
    <property type="entry name" value="SAF_NeuB_like"/>
    <property type="match status" value="1"/>
</dbReference>
<dbReference type="NCBIfam" id="TIGR03586">
    <property type="entry name" value="PseI"/>
    <property type="match status" value="1"/>
</dbReference>
<evidence type="ECO:0000259" key="1">
    <source>
        <dbReference type="PROSITE" id="PS50844"/>
    </source>
</evidence>
<dbReference type="InterPro" id="IPR013974">
    <property type="entry name" value="SAF"/>
</dbReference>
<dbReference type="Gene3D" id="3.20.20.70">
    <property type="entry name" value="Aldolase class I"/>
    <property type="match status" value="1"/>
</dbReference>
<accession>A0A7C8HFA5</accession>
<dbReference type="OrthoDB" id="9814210at2"/>
<dbReference type="InterPro" id="IPR013785">
    <property type="entry name" value="Aldolase_TIM"/>
</dbReference>
<feature type="domain" description="AFP-like" evidence="1">
    <location>
        <begin position="293"/>
        <end position="348"/>
    </location>
</feature>
<dbReference type="PANTHER" id="PTHR42966">
    <property type="entry name" value="N-ACETYLNEURAMINATE SYNTHASE"/>
    <property type="match status" value="1"/>
</dbReference>
<dbReference type="RefSeq" id="WP_158739829.1">
    <property type="nucleotide sequence ID" value="NZ_WSLF01000003.1"/>
</dbReference>
<dbReference type="EMBL" id="WSLF01000003">
    <property type="protein sequence ID" value="KAE9635582.1"/>
    <property type="molecule type" value="Genomic_DNA"/>
</dbReference>
<dbReference type="EC" id="2.5.1.56" evidence="2"/>
<name>A0A7C8HFA5_9FIRM</name>
<sequence>MRSISIGDRLISEDSPCFIIAEAGSNHDRDLGQAKKLIDVAVEAGADAVKFQTFTADKIAANTSHPIMKLGDEYEGVPTLYELYKGLELPREWQRELKEYADEKGIMFLSTPFDYDAVEELEELEMEAYKIASFEMVDIPFLRYIAKKNKPIILSTGMANLGEIEDALNAIYEQGNNQVILLHCGISYPMPVEEVNLAAMDTMKTAFHLPVGYSDHTLGIAIPIAAVARGAKVIEKHFTLDRNLKGPDHKFAIEPDELKAMVKGIRDAEKAIGSSVKGLADTERLHHQRGRRSIFAKTDIPKGTIITKDMLAVLRPGVGLMPKYFDIVIGREAKRDIKKNEPITWEVI</sequence>
<keyword evidence="2" id="KW-0808">Transferase</keyword>
<dbReference type="GO" id="GO:0050462">
    <property type="term" value="F:N-acetylneuraminate synthase activity"/>
    <property type="evidence" value="ECO:0007669"/>
    <property type="project" value="UniProtKB-EC"/>
</dbReference>
<keyword evidence="3" id="KW-1185">Reference proteome</keyword>
<organism evidence="2 3">
    <name type="scientific">Defluviitalea raffinosedens</name>
    <dbReference type="NCBI Taxonomy" id="1450156"/>
    <lineage>
        <taxon>Bacteria</taxon>
        <taxon>Bacillati</taxon>
        <taxon>Bacillota</taxon>
        <taxon>Clostridia</taxon>
        <taxon>Lachnospirales</taxon>
        <taxon>Defluviitaleaceae</taxon>
        <taxon>Defluviitalea</taxon>
    </lineage>
</organism>
<dbReference type="NCBIfam" id="TIGR03569">
    <property type="entry name" value="NeuB_NnaB"/>
    <property type="match status" value="1"/>
</dbReference>
<protein>
    <submittedName>
        <fullName evidence="2">N-acetylneuraminate synthase</fullName>
        <ecNumber evidence="2">2.5.1.56</ecNumber>
    </submittedName>
</protein>
<dbReference type="InterPro" id="IPR020007">
    <property type="entry name" value="NeuB/NeuA"/>
</dbReference>
<dbReference type="SUPFAM" id="SSF51269">
    <property type="entry name" value="AFP III-like domain"/>
    <property type="match status" value="1"/>
</dbReference>
<dbReference type="PANTHER" id="PTHR42966:SF1">
    <property type="entry name" value="SIALIC ACID SYNTHASE"/>
    <property type="match status" value="1"/>
</dbReference>
<dbReference type="SMART" id="SM00858">
    <property type="entry name" value="SAF"/>
    <property type="match status" value="1"/>
</dbReference>
<dbReference type="Gene3D" id="3.90.1210.10">
    <property type="entry name" value="Antifreeze-like/N-acetylneuraminic acid synthase C-terminal domain"/>
    <property type="match status" value="1"/>
</dbReference>
<dbReference type="InterPro" id="IPR051690">
    <property type="entry name" value="PseI-like"/>
</dbReference>
<evidence type="ECO:0000313" key="2">
    <source>
        <dbReference type="EMBL" id="KAE9635582.1"/>
    </source>
</evidence>
<comment type="caution">
    <text evidence="2">The sequence shown here is derived from an EMBL/GenBank/DDBJ whole genome shotgun (WGS) entry which is preliminary data.</text>
</comment>
<evidence type="ECO:0000313" key="3">
    <source>
        <dbReference type="Proteomes" id="UP000483018"/>
    </source>
</evidence>
<gene>
    <name evidence="2" type="primary">neuB</name>
    <name evidence="2" type="ORF">GND95_05400</name>
</gene>
<dbReference type="Pfam" id="PF08666">
    <property type="entry name" value="SAF"/>
    <property type="match status" value="1"/>
</dbReference>
<dbReference type="PROSITE" id="PS50844">
    <property type="entry name" value="AFP_LIKE"/>
    <property type="match status" value="1"/>
</dbReference>
<dbReference type="AlphaFoldDB" id="A0A7C8HFA5"/>
<dbReference type="InterPro" id="IPR006190">
    <property type="entry name" value="SAF_AFP_Neu5Ac"/>
</dbReference>
<dbReference type="InterPro" id="IPR057736">
    <property type="entry name" value="SAF_PseI/NeuA/NeuB"/>
</dbReference>
<dbReference type="Proteomes" id="UP000483018">
    <property type="component" value="Unassembled WGS sequence"/>
</dbReference>
<dbReference type="GO" id="GO:0016051">
    <property type="term" value="P:carbohydrate biosynthetic process"/>
    <property type="evidence" value="ECO:0007669"/>
    <property type="project" value="InterPro"/>
</dbReference>
<dbReference type="GO" id="GO:0047444">
    <property type="term" value="F:N-acylneuraminate-9-phosphate synthase activity"/>
    <property type="evidence" value="ECO:0007669"/>
    <property type="project" value="TreeGrafter"/>
</dbReference>
<dbReference type="InterPro" id="IPR036732">
    <property type="entry name" value="AFP_Neu5c_C_sf"/>
</dbReference>
<dbReference type="Pfam" id="PF03102">
    <property type="entry name" value="NeuB"/>
    <property type="match status" value="1"/>
</dbReference>
<reference evidence="2 3" key="1">
    <citation type="submission" date="2019-12" db="EMBL/GenBank/DDBJ databases">
        <title>Defluviitalea raffinosedens, isolated from a biogas fermenter, genome sequencing and characterization.</title>
        <authorList>
            <person name="Rettenmaier R."/>
            <person name="Schneider M."/>
            <person name="Neuhaus K."/>
            <person name="Liebl W."/>
            <person name="Zverlov V."/>
        </authorList>
    </citation>
    <scope>NUCLEOTIDE SEQUENCE [LARGE SCALE GENOMIC DNA]</scope>
    <source>
        <strain evidence="2 3">249c-K6</strain>
    </source>
</reference>
<proteinExistence type="predicted"/>
<dbReference type="InterPro" id="IPR013132">
    <property type="entry name" value="PseI/NeuA/B-like_N"/>
</dbReference>
<dbReference type="SUPFAM" id="SSF51569">
    <property type="entry name" value="Aldolase"/>
    <property type="match status" value="1"/>
</dbReference>
<dbReference type="InterPro" id="IPR020030">
    <property type="entry name" value="Pseudaminic_synth_PseI"/>
</dbReference>